<dbReference type="PANTHER" id="PTHR38011">
    <property type="entry name" value="DIHYDROFOLATE REDUCTASE FAMILY PROTEIN (AFU_ORTHOLOGUE AFUA_8G06820)"/>
    <property type="match status" value="1"/>
</dbReference>
<evidence type="ECO:0000256" key="12">
    <source>
        <dbReference type="ARBA" id="ARBA00023268"/>
    </source>
</evidence>
<feature type="domain" description="CMP/dCMP-type deaminase" evidence="17">
    <location>
        <begin position="4"/>
        <end position="130"/>
    </location>
</feature>
<sequence>MNSIQDELFMQRCLQLAQQGAGQVAPNPMVGAVLVHQGRIIGEGYHRRYGQAHAEVECVQQVAEADRPLIPQATMYVSLEPCAHYGKTPPCADLIVAQQIPRVVIGCMDTFSAVSGKGIEKLQRAGVEVSVGMLERASRELNRRFFTFHEKQRPYIILKWAQCPAGFMATLNGEPVRLSNPYSDRLVHRWRSEEMAILVGTRTALTDNPRLTNRLWTGRSPLRLVIDRELGTPRHYHLWDGTVPTWFFTEKATGSDGATETMQVDFRQPLLPQLMQRLYERNISSVLVEGGAYVLQRFIEAGLWDEARVINGSNMLAEGQKAPVLPRALLIDETTLEGDRVLYYRNQH</sequence>
<evidence type="ECO:0000256" key="2">
    <source>
        <dbReference type="ARBA" id="ARBA00004882"/>
    </source>
</evidence>
<organism evidence="18 19">
    <name type="scientific">Chitinophaga japonensis</name>
    <name type="common">Flexibacter japonensis</name>
    <dbReference type="NCBI Taxonomy" id="104662"/>
    <lineage>
        <taxon>Bacteria</taxon>
        <taxon>Pseudomonadati</taxon>
        <taxon>Bacteroidota</taxon>
        <taxon>Chitinophagia</taxon>
        <taxon>Chitinophagales</taxon>
        <taxon>Chitinophagaceae</taxon>
        <taxon>Chitinophaga</taxon>
    </lineage>
</organism>
<evidence type="ECO:0000256" key="10">
    <source>
        <dbReference type="ARBA" id="ARBA00022857"/>
    </source>
</evidence>
<dbReference type="AlphaFoldDB" id="A0A562SL43"/>
<dbReference type="InterPro" id="IPR024072">
    <property type="entry name" value="DHFR-like_dom_sf"/>
</dbReference>
<comment type="catalytic activity">
    <reaction evidence="13">
        <text>2,5-diamino-6-hydroxy-4-(5-phosphoribosylamino)-pyrimidine + H2O + H(+) = 5-amino-6-(5-phospho-D-ribosylamino)uracil + NH4(+)</text>
        <dbReference type="Rhea" id="RHEA:21868"/>
        <dbReference type="ChEBI" id="CHEBI:15377"/>
        <dbReference type="ChEBI" id="CHEBI:15378"/>
        <dbReference type="ChEBI" id="CHEBI:28938"/>
        <dbReference type="ChEBI" id="CHEBI:58453"/>
        <dbReference type="ChEBI" id="CHEBI:58614"/>
        <dbReference type="EC" id="3.5.4.26"/>
    </reaction>
</comment>
<evidence type="ECO:0000259" key="17">
    <source>
        <dbReference type="PROSITE" id="PS51747"/>
    </source>
</evidence>
<feature type="binding site" evidence="16">
    <location>
        <position position="82"/>
    </location>
    <ligand>
        <name>Zn(2+)</name>
        <dbReference type="ChEBI" id="CHEBI:29105"/>
        <note>catalytic</note>
    </ligand>
</feature>
<name>A0A562SL43_CHIJA</name>
<dbReference type="GO" id="GO:0008835">
    <property type="term" value="F:diaminohydroxyphosphoribosylaminopyrimidine deaminase activity"/>
    <property type="evidence" value="ECO:0007669"/>
    <property type="project" value="UniProtKB-EC"/>
</dbReference>
<dbReference type="CDD" id="cd01284">
    <property type="entry name" value="Riboflavin_deaminase-reductase"/>
    <property type="match status" value="1"/>
</dbReference>
<feature type="binding site" evidence="16">
    <location>
        <position position="53"/>
    </location>
    <ligand>
        <name>Zn(2+)</name>
        <dbReference type="ChEBI" id="CHEBI:29105"/>
        <note>catalytic</note>
    </ligand>
</feature>
<evidence type="ECO:0000256" key="15">
    <source>
        <dbReference type="PIRSR" id="PIRSR006769-2"/>
    </source>
</evidence>
<dbReference type="GO" id="GO:0046872">
    <property type="term" value="F:metal ion binding"/>
    <property type="evidence" value="ECO:0007669"/>
    <property type="project" value="UniProtKB-KW"/>
</dbReference>
<proteinExistence type="inferred from homology"/>
<gene>
    <name evidence="18" type="ORF">LX66_5333</name>
</gene>
<evidence type="ECO:0000256" key="1">
    <source>
        <dbReference type="ARBA" id="ARBA00002151"/>
    </source>
</evidence>
<keyword evidence="8 13" id="KW-0378">Hydrolase</keyword>
<comment type="similarity">
    <text evidence="5 13">In the C-terminal section; belongs to the HTP reductase family.</text>
</comment>
<reference evidence="18 19" key="1">
    <citation type="journal article" date="2013" name="Stand. Genomic Sci.">
        <title>Genomic Encyclopedia of Type Strains, Phase I: The one thousand microbial genomes (KMG-I) project.</title>
        <authorList>
            <person name="Kyrpides N.C."/>
            <person name="Woyke T."/>
            <person name="Eisen J.A."/>
            <person name="Garrity G."/>
            <person name="Lilburn T.G."/>
            <person name="Beck B.J."/>
            <person name="Whitman W.B."/>
            <person name="Hugenholtz P."/>
            <person name="Klenk H.P."/>
        </authorList>
    </citation>
    <scope>NUCLEOTIDE SEQUENCE [LARGE SCALE GENOMIC DNA]</scope>
    <source>
        <strain evidence="18 19">DSM 13484</strain>
    </source>
</reference>
<dbReference type="SUPFAM" id="SSF53597">
    <property type="entry name" value="Dihydrofolate reductase-like"/>
    <property type="match status" value="1"/>
</dbReference>
<dbReference type="NCBIfam" id="TIGR00326">
    <property type="entry name" value="eubact_ribD"/>
    <property type="match status" value="1"/>
</dbReference>
<evidence type="ECO:0000256" key="9">
    <source>
        <dbReference type="ARBA" id="ARBA00022833"/>
    </source>
</evidence>
<dbReference type="InterPro" id="IPR050765">
    <property type="entry name" value="Riboflavin_Biosynth_HTPR"/>
</dbReference>
<dbReference type="PANTHER" id="PTHR38011:SF7">
    <property type="entry name" value="2,5-DIAMINO-6-RIBOSYLAMINO-4(3H)-PYRIMIDINONE 5'-PHOSPHATE REDUCTASE"/>
    <property type="match status" value="1"/>
</dbReference>
<comment type="similarity">
    <text evidence="4 13">In the N-terminal section; belongs to the cytidine and deoxycytidylate deaminase family.</text>
</comment>
<keyword evidence="12" id="KW-0511">Multifunctional enzyme</keyword>
<evidence type="ECO:0000256" key="8">
    <source>
        <dbReference type="ARBA" id="ARBA00022801"/>
    </source>
</evidence>
<feature type="binding site" evidence="15">
    <location>
        <position position="207"/>
    </location>
    <ligand>
        <name>NADP(+)</name>
        <dbReference type="ChEBI" id="CHEBI:58349"/>
    </ligand>
</feature>
<feature type="binding site" evidence="15">
    <location>
        <position position="211"/>
    </location>
    <ligand>
        <name>substrate</name>
    </ligand>
</feature>
<dbReference type="EC" id="3.5.4.26" evidence="13"/>
<feature type="binding site" evidence="15">
    <location>
        <position position="161"/>
    </location>
    <ligand>
        <name>NADP(+)</name>
        <dbReference type="ChEBI" id="CHEBI:58349"/>
    </ligand>
</feature>
<feature type="binding site" evidence="15">
    <location>
        <position position="191"/>
    </location>
    <ligand>
        <name>substrate</name>
    </ligand>
</feature>
<evidence type="ECO:0000313" key="18">
    <source>
        <dbReference type="EMBL" id="TWI82017.1"/>
    </source>
</evidence>
<evidence type="ECO:0000256" key="7">
    <source>
        <dbReference type="ARBA" id="ARBA00022723"/>
    </source>
</evidence>
<dbReference type="GO" id="GO:0009231">
    <property type="term" value="P:riboflavin biosynthetic process"/>
    <property type="evidence" value="ECO:0007669"/>
    <property type="project" value="UniProtKB-UniPathway"/>
</dbReference>
<evidence type="ECO:0000256" key="3">
    <source>
        <dbReference type="ARBA" id="ARBA00004910"/>
    </source>
</evidence>
<evidence type="ECO:0000256" key="11">
    <source>
        <dbReference type="ARBA" id="ARBA00023002"/>
    </source>
</evidence>
<keyword evidence="9 13" id="KW-0862">Zinc</keyword>
<dbReference type="EMBL" id="VLLG01000007">
    <property type="protein sequence ID" value="TWI82017.1"/>
    <property type="molecule type" value="Genomic_DNA"/>
</dbReference>
<dbReference type="PIRSF" id="PIRSF006769">
    <property type="entry name" value="RibD"/>
    <property type="match status" value="1"/>
</dbReference>
<keyword evidence="7 13" id="KW-0479">Metal-binding</keyword>
<feature type="active site" description="Proton donor" evidence="14">
    <location>
        <position position="55"/>
    </location>
</feature>
<dbReference type="InterPro" id="IPR002734">
    <property type="entry name" value="RibDG_C"/>
</dbReference>
<dbReference type="Gene3D" id="3.40.430.10">
    <property type="entry name" value="Dihydrofolate Reductase, subunit A"/>
    <property type="match status" value="1"/>
</dbReference>
<dbReference type="InterPro" id="IPR004794">
    <property type="entry name" value="Eubact_RibD"/>
</dbReference>
<evidence type="ECO:0000256" key="16">
    <source>
        <dbReference type="PIRSR" id="PIRSR006769-3"/>
    </source>
</evidence>
<feature type="binding site" evidence="15">
    <location>
        <position position="214"/>
    </location>
    <ligand>
        <name>substrate</name>
    </ligand>
</feature>
<protein>
    <recommendedName>
        <fullName evidence="13">Riboflavin biosynthesis protein RibD</fullName>
    </recommendedName>
    <domain>
        <recommendedName>
            <fullName evidence="13">Diaminohydroxyphosphoribosylaminopyrimidine deaminase</fullName>
            <shortName evidence="13">DRAP deaminase</shortName>
            <ecNumber evidence="13">3.5.4.26</ecNumber>
        </recommendedName>
        <alternativeName>
            <fullName evidence="13">Riboflavin-specific deaminase</fullName>
        </alternativeName>
    </domain>
    <domain>
        <recommendedName>
            <fullName evidence="13">5-amino-6-(5-phosphoribosylamino)uracil reductase</fullName>
            <ecNumber evidence="13">1.1.1.193</ecNumber>
        </recommendedName>
        <alternativeName>
            <fullName evidence="13">HTP reductase</fullName>
        </alternativeName>
    </domain>
</protein>
<evidence type="ECO:0000256" key="4">
    <source>
        <dbReference type="ARBA" id="ARBA00005259"/>
    </source>
</evidence>
<dbReference type="InterPro" id="IPR002125">
    <property type="entry name" value="CMP_dCMP_dom"/>
</dbReference>
<dbReference type="Proteomes" id="UP000316778">
    <property type="component" value="Unassembled WGS sequence"/>
</dbReference>
<dbReference type="RefSeq" id="WP_145719117.1">
    <property type="nucleotide sequence ID" value="NZ_BAAAFY010000003.1"/>
</dbReference>
<comment type="function">
    <text evidence="1 13">Converts 2,5-diamino-6-(ribosylamino)-4(3h)-pyrimidinone 5'-phosphate into 5-amino-6-(ribosylamino)-2,4(1h,3h)-pyrimidinedione 5'-phosphate.</text>
</comment>
<keyword evidence="6 13" id="KW-0686">Riboflavin biosynthesis</keyword>
<comment type="caution">
    <text evidence="18">The sequence shown here is derived from an EMBL/GenBank/DDBJ whole genome shotgun (WGS) entry which is preliminary data.</text>
</comment>
<accession>A0A562SL43</accession>
<dbReference type="UniPathway" id="UPA00275">
    <property type="reaction ID" value="UER00401"/>
</dbReference>
<feature type="binding site" evidence="15">
    <location>
        <position position="203"/>
    </location>
    <ligand>
        <name>substrate</name>
    </ligand>
</feature>
<dbReference type="Pfam" id="PF01872">
    <property type="entry name" value="RibD_C"/>
    <property type="match status" value="1"/>
</dbReference>
<comment type="pathway">
    <text evidence="2 13">Cofactor biosynthesis; riboflavin biosynthesis; 5-amino-6-(D-ribitylamino)uracil from GTP: step 2/4.</text>
</comment>
<evidence type="ECO:0000256" key="14">
    <source>
        <dbReference type="PIRSR" id="PIRSR006769-1"/>
    </source>
</evidence>
<evidence type="ECO:0000256" key="6">
    <source>
        <dbReference type="ARBA" id="ARBA00022619"/>
    </source>
</evidence>
<dbReference type="Pfam" id="PF00383">
    <property type="entry name" value="dCMP_cyt_deam_1"/>
    <property type="match status" value="1"/>
</dbReference>
<keyword evidence="10 13" id="KW-0521">NADP</keyword>
<feature type="binding site" evidence="15">
    <location>
        <position position="289"/>
    </location>
    <ligand>
        <name>substrate</name>
    </ligand>
</feature>
<evidence type="ECO:0000256" key="13">
    <source>
        <dbReference type="PIRNR" id="PIRNR006769"/>
    </source>
</evidence>
<keyword evidence="19" id="KW-1185">Reference proteome</keyword>
<dbReference type="OrthoDB" id="9800865at2"/>
<dbReference type="GO" id="GO:0008703">
    <property type="term" value="F:5-amino-6-(5-phosphoribosylamino)uracil reductase activity"/>
    <property type="evidence" value="ECO:0007669"/>
    <property type="project" value="UniProtKB-EC"/>
</dbReference>
<feature type="binding site" evidence="16">
    <location>
        <position position="91"/>
    </location>
    <ligand>
        <name>Zn(2+)</name>
        <dbReference type="ChEBI" id="CHEBI:29105"/>
        <note>catalytic</note>
    </ligand>
</feature>
<dbReference type="FunFam" id="3.40.140.10:FF:000025">
    <property type="entry name" value="Riboflavin biosynthesis protein RibD"/>
    <property type="match status" value="1"/>
</dbReference>
<comment type="cofactor">
    <cofactor evidence="13 16">
        <name>Zn(2+)</name>
        <dbReference type="ChEBI" id="CHEBI:29105"/>
    </cofactor>
    <text evidence="13 16">Binds 1 zinc ion.</text>
</comment>
<evidence type="ECO:0000256" key="5">
    <source>
        <dbReference type="ARBA" id="ARBA00007417"/>
    </source>
</evidence>
<dbReference type="PROSITE" id="PS51747">
    <property type="entry name" value="CYT_DCMP_DEAMINASES_2"/>
    <property type="match status" value="1"/>
</dbReference>
<dbReference type="InterPro" id="IPR016193">
    <property type="entry name" value="Cytidine_deaminase-like"/>
</dbReference>
<dbReference type="SUPFAM" id="SSF53927">
    <property type="entry name" value="Cytidine deaminase-like"/>
    <property type="match status" value="1"/>
</dbReference>
<comment type="catalytic activity">
    <reaction evidence="13">
        <text>5-amino-6-(5-phospho-D-ribitylamino)uracil + NADP(+) = 5-amino-6-(5-phospho-D-ribosylamino)uracil + NADPH + H(+)</text>
        <dbReference type="Rhea" id="RHEA:17845"/>
        <dbReference type="ChEBI" id="CHEBI:15378"/>
        <dbReference type="ChEBI" id="CHEBI:57783"/>
        <dbReference type="ChEBI" id="CHEBI:58349"/>
        <dbReference type="ChEBI" id="CHEBI:58421"/>
        <dbReference type="ChEBI" id="CHEBI:58453"/>
        <dbReference type="EC" id="1.1.1.193"/>
    </reaction>
</comment>
<evidence type="ECO:0000313" key="19">
    <source>
        <dbReference type="Proteomes" id="UP000316778"/>
    </source>
</evidence>
<comment type="pathway">
    <text evidence="3 13">Cofactor biosynthesis; riboflavin biosynthesis; 5-amino-6-(D-ribitylamino)uracil from GTP: step 3/4.</text>
</comment>
<keyword evidence="11 13" id="KW-0560">Oxidoreductase</keyword>
<dbReference type="EC" id="1.1.1.193" evidence="13"/>
<dbReference type="Gene3D" id="3.40.140.10">
    <property type="entry name" value="Cytidine Deaminase, domain 2"/>
    <property type="match status" value="1"/>
</dbReference>